<organism evidence="2 3">
    <name type="scientific">Caulifigura coniformis</name>
    <dbReference type="NCBI Taxonomy" id="2527983"/>
    <lineage>
        <taxon>Bacteria</taxon>
        <taxon>Pseudomonadati</taxon>
        <taxon>Planctomycetota</taxon>
        <taxon>Planctomycetia</taxon>
        <taxon>Planctomycetales</taxon>
        <taxon>Planctomycetaceae</taxon>
        <taxon>Caulifigura</taxon>
    </lineage>
</organism>
<proteinExistence type="predicted"/>
<feature type="region of interest" description="Disordered" evidence="1">
    <location>
        <begin position="947"/>
        <end position="1009"/>
    </location>
</feature>
<gene>
    <name evidence="2" type="ORF">Pan44_38720</name>
</gene>
<feature type="region of interest" description="Disordered" evidence="1">
    <location>
        <begin position="374"/>
        <end position="394"/>
    </location>
</feature>
<evidence type="ECO:0000313" key="3">
    <source>
        <dbReference type="Proteomes" id="UP000315700"/>
    </source>
</evidence>
<evidence type="ECO:0000313" key="2">
    <source>
        <dbReference type="EMBL" id="QDT55824.1"/>
    </source>
</evidence>
<sequence>MEDSVEQTGMWGHRGLTHGQLFQPLPELPRVGVRTGAAFTEVGPGFESPSTDQHVNSLPSSELIRRGRLRGLPRDFVDLSRPYGPDEPELRCPRCRTCLNDRPVPEDSVTQPAVLAIGRPFRCPVCRHELILRLFGVPGKAVEWRVLEDLQFRPGVLIHPRFPEVVIANLQHGFLCGAPLSELAARESARLEGRPERQRRRAVSLLFRKSGAGVYRLPASMTEPQGPRVFRIARLRFAQMSILRAIRRKCAGLAYLSPDGGWRAGPRQPIRLFHDQVPQHCGHCGGKTRIESSGTGFRVTCGHRRVTTPCVNSSTRNVIGINRALTLWIIGLLRDRSWVDGLFQTAILGLKPSLPADFDYERFRSRVLPEDFLALPDEGNPSPPPPPPGAASGEPFTAPIFQTWVKELEAVFAEEANPALRRMRSKLLERAQGSAILKRRMERMPVCSEFIRNAAALSDVIERDQLPPDRLSRIIESIVFRSAPDDRRPGGAWIAEVRLNLGQLAMLIEPRGMTAGMRGASWIDDPRTVPLDRPALSERLQQRIVDLFQGQMTQRQVADALGVSQALVAGVLDRAPPENPAATPLAERRRQIDAQHAARLVERHSRDHGFAMANDSRTERGDQARRKHIQTMVSDVLNGSEPLLHLAPPRFAAAITGCDDPDLDLPEHRPDPKRGQILDAVDEPAGMHSGMGGPRVPEDDWQVLISSPGSDPRPAPTPANLDTWAREGLQHIRRSQWPDFLRIAEPDFLLQVALDCHDRGAPIPGSVGPHALMVRDAVRALQSYDRGQIAFACPLGGALWLRGLGSVETLLTEARILAGQPSSILETALGYPAAWFDTYRVLLFSIPPAVIDVSQIAAAGLTPFESLRHLLLNVAGQGPERLERFAAALVRLGHLRGRQRFQIPCPMLGRAELANYEIFFQSCWLRPTEENARFVVRQRERLERYQHKRRLKQRDSRMTAGPGPDLDAAAAMLEATFDRKGPAQGKEKSAGASAPCQPGDSRPLKRYSS</sequence>
<dbReference type="AlphaFoldDB" id="A0A517SI72"/>
<evidence type="ECO:0000256" key="1">
    <source>
        <dbReference type="SAM" id="MobiDB-lite"/>
    </source>
</evidence>
<keyword evidence="3" id="KW-1185">Reference proteome</keyword>
<feature type="compositionally biased region" description="Low complexity" evidence="1">
    <location>
        <begin position="960"/>
        <end position="973"/>
    </location>
</feature>
<dbReference type="Proteomes" id="UP000315700">
    <property type="component" value="Chromosome"/>
</dbReference>
<feature type="compositionally biased region" description="Basic and acidic residues" evidence="1">
    <location>
        <begin position="976"/>
        <end position="989"/>
    </location>
</feature>
<accession>A0A517SI72</accession>
<dbReference type="KEGG" id="ccos:Pan44_38720"/>
<dbReference type="EMBL" id="CP036271">
    <property type="protein sequence ID" value="QDT55824.1"/>
    <property type="molecule type" value="Genomic_DNA"/>
</dbReference>
<reference evidence="2 3" key="1">
    <citation type="submission" date="2019-02" db="EMBL/GenBank/DDBJ databases">
        <title>Deep-cultivation of Planctomycetes and their phenomic and genomic characterization uncovers novel biology.</title>
        <authorList>
            <person name="Wiegand S."/>
            <person name="Jogler M."/>
            <person name="Boedeker C."/>
            <person name="Pinto D."/>
            <person name="Vollmers J."/>
            <person name="Rivas-Marin E."/>
            <person name="Kohn T."/>
            <person name="Peeters S.H."/>
            <person name="Heuer A."/>
            <person name="Rast P."/>
            <person name="Oberbeckmann S."/>
            <person name="Bunk B."/>
            <person name="Jeske O."/>
            <person name="Meyerdierks A."/>
            <person name="Storesund J.E."/>
            <person name="Kallscheuer N."/>
            <person name="Luecker S."/>
            <person name="Lage O.M."/>
            <person name="Pohl T."/>
            <person name="Merkel B.J."/>
            <person name="Hornburger P."/>
            <person name="Mueller R.-W."/>
            <person name="Bruemmer F."/>
            <person name="Labrenz M."/>
            <person name="Spormann A.M."/>
            <person name="Op den Camp H."/>
            <person name="Overmann J."/>
            <person name="Amann R."/>
            <person name="Jetten M.S.M."/>
            <person name="Mascher T."/>
            <person name="Medema M.H."/>
            <person name="Devos D.P."/>
            <person name="Kaster A.-K."/>
            <person name="Ovreas L."/>
            <person name="Rohde M."/>
            <person name="Galperin M.Y."/>
            <person name="Jogler C."/>
        </authorList>
    </citation>
    <scope>NUCLEOTIDE SEQUENCE [LARGE SCALE GENOMIC DNA]</scope>
    <source>
        <strain evidence="2 3">Pan44</strain>
    </source>
</reference>
<name>A0A517SI72_9PLAN</name>
<dbReference type="InParanoid" id="A0A517SI72"/>
<protein>
    <submittedName>
        <fullName evidence="2">Uncharacterized protein</fullName>
    </submittedName>
</protein>